<evidence type="ECO:0000256" key="1">
    <source>
        <dbReference type="SAM" id="Phobius"/>
    </source>
</evidence>
<protein>
    <submittedName>
        <fullName evidence="2">Dialkylresorcinol condensing enzyme</fullName>
    </submittedName>
</protein>
<dbReference type="RefSeq" id="WP_149841612.1">
    <property type="nucleotide sequence ID" value="NZ_VUOC01000004.1"/>
</dbReference>
<gene>
    <name evidence="2" type="ORF">F0L74_30240</name>
</gene>
<evidence type="ECO:0000313" key="3">
    <source>
        <dbReference type="Proteomes" id="UP000324611"/>
    </source>
</evidence>
<reference evidence="2 3" key="1">
    <citation type="submission" date="2019-09" db="EMBL/GenBank/DDBJ databases">
        <title>Chitinophaga ginsengihumi sp. nov., isolated from soil of ginseng rhizosphere.</title>
        <authorList>
            <person name="Lee J."/>
        </authorList>
    </citation>
    <scope>NUCLEOTIDE SEQUENCE [LARGE SCALE GENOMIC DNA]</scope>
    <source>
        <strain evidence="2 3">BN140078</strain>
    </source>
</reference>
<name>A0A5B2VNS2_9BACT</name>
<feature type="transmembrane region" description="Helical" evidence="1">
    <location>
        <begin position="265"/>
        <end position="287"/>
    </location>
</feature>
<keyword evidence="1" id="KW-0812">Transmembrane</keyword>
<dbReference type="Gene3D" id="3.40.50.360">
    <property type="match status" value="1"/>
</dbReference>
<dbReference type="Proteomes" id="UP000324611">
    <property type="component" value="Unassembled WGS sequence"/>
</dbReference>
<comment type="caution">
    <text evidence="2">The sequence shown here is derived from an EMBL/GenBank/DDBJ whole genome shotgun (WGS) entry which is preliminary data.</text>
</comment>
<dbReference type="SUPFAM" id="SSF52218">
    <property type="entry name" value="Flavoproteins"/>
    <property type="match status" value="1"/>
</dbReference>
<keyword evidence="1" id="KW-1133">Transmembrane helix</keyword>
<sequence>MAKKKILVIYYTQTGQLKRIIDMVTTPLQQEADIVFEEIVPVQPFTFPWDKQQFYDTMPETVLGRPRAIQPLKVSPDEHFDLVILAYQPWFLSPSQPTAAFLQSEGAARLLKGKKVLTLIGARNMWLNAQERVKTHLRDIGATLVGNIALVDTSSNLISVMTVLRWQFKGLKEATRYLPPAGVQEKEIQASPRFAAPIARALQQGSWEQLHPQLLELEAVTLKPNLVVLEDRGIRAFRYWSKFISAKGGPGAPERQGRVSMYRGLLLLGIFVLTPITKISAMLTLWLKRQQLMKEVTYFKGIGLR</sequence>
<organism evidence="2 3">
    <name type="scientific">Chitinophaga agrisoli</name>
    <dbReference type="NCBI Taxonomy" id="2607653"/>
    <lineage>
        <taxon>Bacteria</taxon>
        <taxon>Pseudomonadati</taxon>
        <taxon>Bacteroidota</taxon>
        <taxon>Chitinophagia</taxon>
        <taxon>Chitinophagales</taxon>
        <taxon>Chitinophagaceae</taxon>
        <taxon>Chitinophaga</taxon>
    </lineage>
</organism>
<evidence type="ECO:0000313" key="2">
    <source>
        <dbReference type="EMBL" id="KAA2240434.1"/>
    </source>
</evidence>
<dbReference type="InterPro" id="IPR029039">
    <property type="entry name" value="Flavoprotein-like_sf"/>
</dbReference>
<keyword evidence="1" id="KW-0472">Membrane</keyword>
<dbReference type="EMBL" id="VUOC01000004">
    <property type="protein sequence ID" value="KAA2240434.1"/>
    <property type="molecule type" value="Genomic_DNA"/>
</dbReference>
<dbReference type="AlphaFoldDB" id="A0A5B2VNS2"/>
<accession>A0A5B2VNS2</accession>
<proteinExistence type="predicted"/>
<reference evidence="2 3" key="2">
    <citation type="submission" date="2019-09" db="EMBL/GenBank/DDBJ databases">
        <authorList>
            <person name="Jin C."/>
        </authorList>
    </citation>
    <scope>NUCLEOTIDE SEQUENCE [LARGE SCALE GENOMIC DNA]</scope>
    <source>
        <strain evidence="2 3">BN140078</strain>
    </source>
</reference>
<keyword evidence="3" id="KW-1185">Reference proteome</keyword>